<proteinExistence type="predicted"/>
<protein>
    <recommendedName>
        <fullName evidence="5">Lipoprotein</fullName>
    </recommendedName>
</protein>
<accession>A0ABU3WIN7</accession>
<dbReference type="PROSITE" id="PS51257">
    <property type="entry name" value="PROKAR_LIPOPROTEIN"/>
    <property type="match status" value="1"/>
</dbReference>
<evidence type="ECO:0000256" key="1">
    <source>
        <dbReference type="SAM" id="MobiDB-lite"/>
    </source>
</evidence>
<organism evidence="3 4">
    <name type="scientific">Acinetobacter chinensis</name>
    <dbReference type="NCBI Taxonomy" id="2004650"/>
    <lineage>
        <taxon>Bacteria</taxon>
        <taxon>Pseudomonadati</taxon>
        <taxon>Pseudomonadota</taxon>
        <taxon>Gammaproteobacteria</taxon>
        <taxon>Moraxellales</taxon>
        <taxon>Moraxellaceae</taxon>
        <taxon>Acinetobacter</taxon>
    </lineage>
</organism>
<feature type="compositionally biased region" description="Low complexity" evidence="1">
    <location>
        <begin position="39"/>
        <end position="53"/>
    </location>
</feature>
<reference evidence="3 4" key="1">
    <citation type="submission" date="2023-06" db="EMBL/GenBank/DDBJ databases">
        <title>Genomic Analysis of Acinetobacter Strains Recovered from South Australian Aquatic Samples provides Insights into the Circulation of Antibiotic Resistance determinants in the Environment.</title>
        <authorList>
            <person name="Tobin L."/>
            <person name="Jarocki V.M."/>
            <person name="Kenyon J."/>
            <person name="Drigo B."/>
            <person name="Donner E."/>
            <person name="Djordjevic S.P."/>
            <person name="Hamidian M."/>
        </authorList>
    </citation>
    <scope>NUCLEOTIDE SEQUENCE [LARGE SCALE GENOMIC DNA]</scope>
    <source>
        <strain evidence="3 4">SAAc652</strain>
    </source>
</reference>
<evidence type="ECO:0000313" key="4">
    <source>
        <dbReference type="Proteomes" id="UP001278188"/>
    </source>
</evidence>
<sequence length="411" mass="44531">MKFIKGTLALALTGLLAACGGGGSDGYYNNAGSSGGNNNGEPTTPTDPGTPSEAQSTLNDLKKEGQFLFGNYDPTDATTAKGYIDHAIDTFAQGPLQLATDAKKLLTQNSGAFQYKTKCFDGEGNQIYENTPCYILSGDQNIKNFLNALHPDQPGFYNNWKFKVTKAELDALKATPEQVEKFTGETFLIIMGNQNADKAFNDIWVAGVFSYPYQQSWGLTQSQQLRIVSMNGEGQYNITVSSQQNNPTTGLPETVDKTYGALSIFKDSKQSTTTEDFYILQNNSSFDILLNDNPSTPDVEPVSFTINSVPGDSTSAATYRINNTGYQILNIPSVSAISGNRVENGTASTNTQSFTGSIYMEGNNIFQFRKSANGSILKFKHKFNDITFEGQSVNDGGTIKTTLTQPSGVTY</sequence>
<evidence type="ECO:0000313" key="3">
    <source>
        <dbReference type="EMBL" id="MDV2470255.1"/>
    </source>
</evidence>
<feature type="chain" id="PRO_5045882856" description="Lipoprotein" evidence="2">
    <location>
        <begin position="18"/>
        <end position="411"/>
    </location>
</feature>
<evidence type="ECO:0000256" key="2">
    <source>
        <dbReference type="SAM" id="SignalP"/>
    </source>
</evidence>
<feature type="signal peptide" evidence="2">
    <location>
        <begin position="1"/>
        <end position="17"/>
    </location>
</feature>
<name>A0ABU3WIN7_9GAMM</name>
<evidence type="ECO:0008006" key="5">
    <source>
        <dbReference type="Google" id="ProtNLM"/>
    </source>
</evidence>
<comment type="caution">
    <text evidence="3">The sequence shown here is derived from an EMBL/GenBank/DDBJ whole genome shotgun (WGS) entry which is preliminary data.</text>
</comment>
<gene>
    <name evidence="3" type="ORF">QR674_14845</name>
</gene>
<keyword evidence="4" id="KW-1185">Reference proteome</keyword>
<dbReference type="Proteomes" id="UP001278188">
    <property type="component" value="Unassembled WGS sequence"/>
</dbReference>
<dbReference type="EMBL" id="JASVDY010000007">
    <property type="protein sequence ID" value="MDV2470255.1"/>
    <property type="molecule type" value="Genomic_DNA"/>
</dbReference>
<dbReference type="RefSeq" id="WP_317085025.1">
    <property type="nucleotide sequence ID" value="NZ_JASVDY010000007.1"/>
</dbReference>
<keyword evidence="2" id="KW-0732">Signal</keyword>
<feature type="region of interest" description="Disordered" evidence="1">
    <location>
        <begin position="32"/>
        <end position="56"/>
    </location>
</feature>